<comment type="caution">
    <text evidence="2">The sequence shown here is derived from an EMBL/GenBank/DDBJ whole genome shotgun (WGS) entry which is preliminary data.</text>
</comment>
<keyword evidence="1" id="KW-0472">Membrane</keyword>
<evidence type="ECO:0008006" key="4">
    <source>
        <dbReference type="Google" id="ProtNLM"/>
    </source>
</evidence>
<feature type="transmembrane region" description="Helical" evidence="1">
    <location>
        <begin position="51"/>
        <end position="69"/>
    </location>
</feature>
<dbReference type="Proteomes" id="UP000587415">
    <property type="component" value="Unassembled WGS sequence"/>
</dbReference>
<keyword evidence="3" id="KW-1185">Reference proteome</keyword>
<evidence type="ECO:0000256" key="1">
    <source>
        <dbReference type="SAM" id="Phobius"/>
    </source>
</evidence>
<sequence>MTENPTPAEALEAIRQSRKAAERRVARGSWRYDLTYSAIFAAMIGSQALDMPINSLGVAGGLLALALLYRRETERLGVAVNGMTPRRARWVAIGLGLAMLPLMLAAIVLNYREPPLHIHLLGIAALSLVAFVFALVGSRLWLRVYRRETGTGE</sequence>
<feature type="transmembrane region" description="Helical" evidence="1">
    <location>
        <begin position="90"/>
        <end position="111"/>
    </location>
</feature>
<keyword evidence="1" id="KW-1133">Transmembrane helix</keyword>
<dbReference type="EMBL" id="JAATJM010000002">
    <property type="protein sequence ID" value="NJC42705.1"/>
    <property type="molecule type" value="Genomic_DNA"/>
</dbReference>
<protein>
    <recommendedName>
        <fullName evidence="4">Transmembrane protein</fullName>
    </recommendedName>
</protein>
<reference evidence="2 3" key="1">
    <citation type="submission" date="2020-03" db="EMBL/GenBank/DDBJ databases">
        <title>Genomic Encyclopedia of Type Strains, Phase IV (KMG-IV): sequencing the most valuable type-strain genomes for metagenomic binning, comparative biology and taxonomic classification.</title>
        <authorList>
            <person name="Goeker M."/>
        </authorList>
    </citation>
    <scope>NUCLEOTIDE SEQUENCE [LARGE SCALE GENOMIC DNA]</scope>
    <source>
        <strain evidence="2 3">DSM 4736</strain>
    </source>
</reference>
<name>A0A7X5YMJ3_9CAUL</name>
<evidence type="ECO:0000313" key="3">
    <source>
        <dbReference type="Proteomes" id="UP000587415"/>
    </source>
</evidence>
<organism evidence="2 3">
    <name type="scientific">Brevundimonas alba</name>
    <dbReference type="NCBI Taxonomy" id="74314"/>
    <lineage>
        <taxon>Bacteria</taxon>
        <taxon>Pseudomonadati</taxon>
        <taxon>Pseudomonadota</taxon>
        <taxon>Alphaproteobacteria</taxon>
        <taxon>Caulobacterales</taxon>
        <taxon>Caulobacteraceae</taxon>
        <taxon>Brevundimonas</taxon>
    </lineage>
</organism>
<keyword evidence="1" id="KW-0812">Transmembrane</keyword>
<dbReference type="AlphaFoldDB" id="A0A7X5YMJ3"/>
<feature type="transmembrane region" description="Helical" evidence="1">
    <location>
        <begin position="117"/>
        <end position="137"/>
    </location>
</feature>
<gene>
    <name evidence="2" type="ORF">GGQ87_003000</name>
</gene>
<evidence type="ECO:0000313" key="2">
    <source>
        <dbReference type="EMBL" id="NJC42705.1"/>
    </source>
</evidence>
<proteinExistence type="predicted"/>
<dbReference type="RefSeq" id="WP_168049089.1">
    <property type="nucleotide sequence ID" value="NZ_JAATJM010000002.1"/>
</dbReference>
<accession>A0A7X5YMJ3</accession>